<dbReference type="InterPro" id="IPR052094">
    <property type="entry name" value="Pre-mRNA-splicing_ERAD"/>
</dbReference>
<dbReference type="GO" id="GO:0005737">
    <property type="term" value="C:cytoplasm"/>
    <property type="evidence" value="ECO:0007669"/>
    <property type="project" value="UniProtKB-SubCell"/>
</dbReference>
<evidence type="ECO:0000259" key="6">
    <source>
        <dbReference type="PROSITE" id="PS50076"/>
    </source>
</evidence>
<dbReference type="PANTHER" id="PTHR44313">
    <property type="entry name" value="DNAJ HOMOLOG SUBFAMILY C MEMBER 17"/>
    <property type="match status" value="1"/>
</dbReference>
<dbReference type="SMART" id="SM00271">
    <property type="entry name" value="DnaJ"/>
    <property type="match status" value="1"/>
</dbReference>
<evidence type="ECO:0000313" key="7">
    <source>
        <dbReference type="EMBL" id="GCF00941.1"/>
    </source>
</evidence>
<evidence type="ECO:0000256" key="1">
    <source>
        <dbReference type="ARBA" id="ARBA00004123"/>
    </source>
</evidence>
<dbReference type="Gene3D" id="1.10.287.110">
    <property type="entry name" value="DnaJ domain"/>
    <property type="match status" value="1"/>
</dbReference>
<comment type="caution">
    <text evidence="7">The sequence shown here is derived from an EMBL/GenBank/DDBJ whole genome shotgun (WGS) entry which is preliminary data.</text>
</comment>
<dbReference type="OrthoDB" id="436519at2759"/>
<proteinExistence type="predicted"/>
<dbReference type="SUPFAM" id="SSF46565">
    <property type="entry name" value="Chaperone J-domain"/>
    <property type="match status" value="1"/>
</dbReference>
<name>A0A4C2E9N2_9SACH</name>
<dbReference type="EMBL" id="BIMX01000024">
    <property type="protein sequence ID" value="GCF00941.1"/>
    <property type="molecule type" value="Genomic_DNA"/>
</dbReference>
<organism evidence="7 8">
    <name type="scientific">Zygosaccharomyces mellis</name>
    <dbReference type="NCBI Taxonomy" id="42258"/>
    <lineage>
        <taxon>Eukaryota</taxon>
        <taxon>Fungi</taxon>
        <taxon>Dikarya</taxon>
        <taxon>Ascomycota</taxon>
        <taxon>Saccharomycotina</taxon>
        <taxon>Saccharomycetes</taxon>
        <taxon>Saccharomycetales</taxon>
        <taxon>Saccharomycetaceae</taxon>
        <taxon>Zygosaccharomyces</taxon>
    </lineage>
</organism>
<evidence type="ECO:0000256" key="3">
    <source>
        <dbReference type="ARBA" id="ARBA00022490"/>
    </source>
</evidence>
<dbReference type="PRINTS" id="PR00625">
    <property type="entry name" value="JDOMAIN"/>
</dbReference>
<keyword evidence="3" id="KW-0963">Cytoplasm</keyword>
<evidence type="ECO:0000256" key="2">
    <source>
        <dbReference type="ARBA" id="ARBA00004496"/>
    </source>
</evidence>
<dbReference type="InterPro" id="IPR036869">
    <property type="entry name" value="J_dom_sf"/>
</dbReference>
<feature type="domain" description="J" evidence="6">
    <location>
        <begin position="15"/>
        <end position="81"/>
    </location>
</feature>
<accession>A0A4C2E9N2</accession>
<keyword evidence="8" id="KW-1185">Reference proteome</keyword>
<reference evidence="7 8" key="1">
    <citation type="submission" date="2019-01" db="EMBL/GenBank/DDBJ databases">
        <title>Draft Genome Sequencing of Zygosaccharomyces mellis Ca-7.</title>
        <authorList>
            <person name="Shiwa Y."/>
            <person name="Kanesaki Y."/>
            <person name="Ishige T."/>
            <person name="Mura K."/>
            <person name="Hori T."/>
            <person name="Tamura T."/>
        </authorList>
    </citation>
    <scope>NUCLEOTIDE SEQUENCE [LARGE SCALE GENOMIC DNA]</scope>
    <source>
        <strain evidence="7 8">Ca-7</strain>
    </source>
</reference>
<comment type="subcellular location">
    <subcellularLocation>
        <location evidence="2">Cytoplasm</location>
    </subcellularLocation>
    <subcellularLocation>
        <location evidence="1">Nucleus</location>
    </subcellularLocation>
</comment>
<dbReference type="InterPro" id="IPR001623">
    <property type="entry name" value="DnaJ_domain"/>
</dbReference>
<keyword evidence="4" id="KW-0143">Chaperone</keyword>
<gene>
    <name evidence="7" type="primary">CWC23</name>
    <name evidence="7" type="ORF">ZYGM_001136</name>
</gene>
<evidence type="ECO:0000256" key="5">
    <source>
        <dbReference type="ARBA" id="ARBA00023242"/>
    </source>
</evidence>
<dbReference type="Pfam" id="PF00226">
    <property type="entry name" value="DnaJ"/>
    <property type="match status" value="1"/>
</dbReference>
<dbReference type="GO" id="GO:0000390">
    <property type="term" value="P:spliceosomal complex disassembly"/>
    <property type="evidence" value="ECO:0007669"/>
    <property type="project" value="TreeGrafter"/>
</dbReference>
<dbReference type="PROSITE" id="PS50076">
    <property type="entry name" value="DNAJ_2"/>
    <property type="match status" value="1"/>
</dbReference>
<dbReference type="Proteomes" id="UP000301737">
    <property type="component" value="Unassembled WGS sequence"/>
</dbReference>
<dbReference type="GO" id="GO:0005681">
    <property type="term" value="C:spliceosomal complex"/>
    <property type="evidence" value="ECO:0007669"/>
    <property type="project" value="TreeGrafter"/>
</dbReference>
<protein>
    <submittedName>
        <fullName evidence="7">U2-type spliceosomal complex subunit cwc23</fullName>
    </submittedName>
</protein>
<sequence>MRHAELEQIYDSGIDLYNILRFDNNNVSSSDLRKRFRQLALEYHPDKNPEDTEVIQKFHLISLAIDILTDNKLRGEYDLWWNQRATLNKEQNQRGKWVAELEKRENKNTSTHGDVSTATDFVSIQKYGEYLRKLKHFNISYNWSAQTPTKQSFWDSSTLRLEMEAENRPKINVLQEELLRSYLESIFAVHIHSIYYSTRNKPGDPTVVAYAVFQSPAESRIIYRRYKDQTLPSPLKSIQPRIPISYYKNHVHARLEPRIESLVTSRVLQVD</sequence>
<dbReference type="CDD" id="cd06257">
    <property type="entry name" value="DnaJ"/>
    <property type="match status" value="1"/>
</dbReference>
<keyword evidence="5" id="KW-0539">Nucleus</keyword>
<dbReference type="PANTHER" id="PTHR44313:SF1">
    <property type="entry name" value="DNAJ HOMOLOG SUBFAMILY C MEMBER 17"/>
    <property type="match status" value="1"/>
</dbReference>
<evidence type="ECO:0000256" key="4">
    <source>
        <dbReference type="ARBA" id="ARBA00023186"/>
    </source>
</evidence>
<dbReference type="AlphaFoldDB" id="A0A4C2E9N2"/>
<evidence type="ECO:0000313" key="8">
    <source>
        <dbReference type="Proteomes" id="UP000301737"/>
    </source>
</evidence>